<gene>
    <name evidence="1" type="ORF">BKA59DRAFT_417772</name>
</gene>
<dbReference type="OrthoDB" id="420564at2759"/>
<accession>A0A8K0WDT7</accession>
<reference evidence="1" key="1">
    <citation type="journal article" date="2021" name="Nat. Commun.">
        <title>Genetic determinants of endophytism in the Arabidopsis root mycobiome.</title>
        <authorList>
            <person name="Mesny F."/>
            <person name="Miyauchi S."/>
            <person name="Thiergart T."/>
            <person name="Pickel B."/>
            <person name="Atanasova L."/>
            <person name="Karlsson M."/>
            <person name="Huettel B."/>
            <person name="Barry K.W."/>
            <person name="Haridas S."/>
            <person name="Chen C."/>
            <person name="Bauer D."/>
            <person name="Andreopoulos W."/>
            <person name="Pangilinan J."/>
            <person name="LaButti K."/>
            <person name="Riley R."/>
            <person name="Lipzen A."/>
            <person name="Clum A."/>
            <person name="Drula E."/>
            <person name="Henrissat B."/>
            <person name="Kohler A."/>
            <person name="Grigoriev I.V."/>
            <person name="Martin F.M."/>
            <person name="Hacquard S."/>
        </authorList>
    </citation>
    <scope>NUCLEOTIDE SEQUENCE</scope>
    <source>
        <strain evidence="1">MPI-SDFR-AT-0068</strain>
    </source>
</reference>
<dbReference type="PANTHER" id="PTHR35179">
    <property type="entry name" value="PROTEIN CBG02620"/>
    <property type="match status" value="1"/>
</dbReference>
<dbReference type="EMBL" id="JAGPXF010000003">
    <property type="protein sequence ID" value="KAH7252719.1"/>
    <property type="molecule type" value="Genomic_DNA"/>
</dbReference>
<dbReference type="PANTHER" id="PTHR35179:SF2">
    <property type="entry name" value="START DOMAIN-CONTAINING PROTEIN"/>
    <property type="match status" value="1"/>
</dbReference>
<organism evidence="1 2">
    <name type="scientific">Fusarium tricinctum</name>
    <dbReference type="NCBI Taxonomy" id="61284"/>
    <lineage>
        <taxon>Eukaryota</taxon>
        <taxon>Fungi</taxon>
        <taxon>Dikarya</taxon>
        <taxon>Ascomycota</taxon>
        <taxon>Pezizomycotina</taxon>
        <taxon>Sordariomycetes</taxon>
        <taxon>Hypocreomycetidae</taxon>
        <taxon>Hypocreales</taxon>
        <taxon>Nectriaceae</taxon>
        <taxon>Fusarium</taxon>
        <taxon>Fusarium tricinctum species complex</taxon>
    </lineage>
</organism>
<evidence type="ECO:0000313" key="2">
    <source>
        <dbReference type="Proteomes" id="UP000813427"/>
    </source>
</evidence>
<comment type="caution">
    <text evidence="1">The sequence shown here is derived from an EMBL/GenBank/DDBJ whole genome shotgun (WGS) entry which is preliminary data.</text>
</comment>
<protein>
    <submittedName>
        <fullName evidence="1">Geranylgeranyl pyrophosphate synthetase</fullName>
    </submittedName>
</protein>
<sequence>MDSLTEIRLSSLATMALHPDARISEFRHLSSYNWIDLPTPTIAVPGSPAKWSPPNGSISLRQDTGYFYVAQNIARHPESPLEPLFRALLLTEPSVDLRSIDVVTDRNNIRKLLSFVDPGTARGRAEDFVIKVEVVGQTALFSREEAEVRQYIAPSEIRGYGHEFEKVYTKEQIKGSTGHYRIVEYRFGGLRFLVRNEVDGYVPPVESADASNNLAHELSLLSLSKPPQASYRWQRSKLEAAMEGEVVPSEQCLEIKTRVADKTLQIESIMPQLWVSQTTKLVRAYHTNGTFQSPVVEDMTENMKSWEQDNENTLKKLAAVIAKILEVARRSDSPVQVKYSKTRHQLVLSKIDSGKMLPDDLYLKWNTRTETEDSAPVKTLGMASDSNGTITVIMGARGRYNR</sequence>
<proteinExistence type="predicted"/>
<evidence type="ECO:0000313" key="1">
    <source>
        <dbReference type="EMBL" id="KAH7252719.1"/>
    </source>
</evidence>
<dbReference type="Proteomes" id="UP000813427">
    <property type="component" value="Unassembled WGS sequence"/>
</dbReference>
<keyword evidence="2" id="KW-1185">Reference proteome</keyword>
<name>A0A8K0WDT7_9HYPO</name>
<dbReference type="AlphaFoldDB" id="A0A8K0WDT7"/>